<dbReference type="InterPro" id="IPR050502">
    <property type="entry name" value="Euk_RNA-bind_prot"/>
</dbReference>
<feature type="domain" description="RRM" evidence="3">
    <location>
        <begin position="107"/>
        <end position="184"/>
    </location>
</feature>
<evidence type="ECO:0000313" key="5">
    <source>
        <dbReference type="Proteomes" id="UP000313359"/>
    </source>
</evidence>
<dbReference type="InterPro" id="IPR035979">
    <property type="entry name" value="RBD_domain_sf"/>
</dbReference>
<dbReference type="OrthoDB" id="6159137at2759"/>
<dbReference type="InterPro" id="IPR012677">
    <property type="entry name" value="Nucleotide-bd_a/b_plait_sf"/>
</dbReference>
<dbReference type="GO" id="GO:0005634">
    <property type="term" value="C:nucleus"/>
    <property type="evidence" value="ECO:0007669"/>
    <property type="project" value="TreeGrafter"/>
</dbReference>
<dbReference type="EMBL" id="ML122262">
    <property type="protein sequence ID" value="RPD61465.1"/>
    <property type="molecule type" value="Genomic_DNA"/>
</dbReference>
<keyword evidence="5" id="KW-1185">Reference proteome</keyword>
<keyword evidence="1 2" id="KW-0694">RNA-binding</keyword>
<dbReference type="AlphaFoldDB" id="A0A5C2SCC4"/>
<dbReference type="InterPro" id="IPR000504">
    <property type="entry name" value="RRM_dom"/>
</dbReference>
<dbReference type="SMART" id="SM00360">
    <property type="entry name" value="RRM"/>
    <property type="match status" value="3"/>
</dbReference>
<dbReference type="STRING" id="1328759.A0A5C2SCC4"/>
<dbReference type="PANTHER" id="PTHR48025:SF1">
    <property type="entry name" value="RRM DOMAIN-CONTAINING PROTEIN"/>
    <property type="match status" value="1"/>
</dbReference>
<gene>
    <name evidence="4" type="ORF">L227DRAFT_546439</name>
</gene>
<dbReference type="PANTHER" id="PTHR48025">
    <property type="entry name" value="OS02G0815200 PROTEIN"/>
    <property type="match status" value="1"/>
</dbReference>
<dbReference type="Pfam" id="PF00076">
    <property type="entry name" value="RRM_1"/>
    <property type="match status" value="2"/>
</dbReference>
<proteinExistence type="predicted"/>
<evidence type="ECO:0000256" key="1">
    <source>
        <dbReference type="ARBA" id="ARBA00022884"/>
    </source>
</evidence>
<feature type="domain" description="RRM" evidence="3">
    <location>
        <begin position="247"/>
        <end position="327"/>
    </location>
</feature>
<accession>A0A5C2SCC4</accession>
<dbReference type="SUPFAM" id="SSF54928">
    <property type="entry name" value="RNA-binding domain, RBD"/>
    <property type="match status" value="2"/>
</dbReference>
<sequence>MSPTPNPLFKFHRDGFSVHVTNVSDGVSKREVFDLFNSLIGDITKCEEAYEGGRRYFMLSFSTQDAAKKAMCMSGYNVDGSPLTVNAAPASDVPRATKTGRQPDTRRNLYVLGLPFDLTKAEFAEIFSRFGAVAHAVILATVDNASRRRGFIVMNQHHEAKAAMDGLNRKDIKGHIIDVSWAVVQRSEGFLDGGDRATVLSTSSPSPSPAPFDIKALSPALPPLQASIVVTPPVECPPAVNFAAQSSALLVKNLPAVLFSQLSDLHPLLGPYGDVKKLELLPPAAGDRKHVSAIVEYGSPTQATEAAQALHGQAYSETPISVEFVNVASSLNDADGKGGLNPHAPPFVVQTGLAPDTVLTSVTPVYPGTGFSPAGLSALSKSGLLAVDPRSLSSYGTPLLYVPFAGVRPSSAPTTPRYGAPGHFAYSSAHRFSTPSSPVMRSSFVA</sequence>
<evidence type="ECO:0000259" key="3">
    <source>
        <dbReference type="PROSITE" id="PS50102"/>
    </source>
</evidence>
<feature type="domain" description="RRM" evidence="3">
    <location>
        <begin position="16"/>
        <end position="90"/>
    </location>
</feature>
<protein>
    <recommendedName>
        <fullName evidence="3">RRM domain-containing protein</fullName>
    </recommendedName>
</protein>
<evidence type="ECO:0000256" key="2">
    <source>
        <dbReference type="PROSITE-ProRule" id="PRU00176"/>
    </source>
</evidence>
<dbReference type="CDD" id="cd00590">
    <property type="entry name" value="RRM_SF"/>
    <property type="match status" value="2"/>
</dbReference>
<evidence type="ECO:0000313" key="4">
    <source>
        <dbReference type="EMBL" id="RPD61465.1"/>
    </source>
</evidence>
<organism evidence="4 5">
    <name type="scientific">Lentinus tigrinus ALCF2SS1-6</name>
    <dbReference type="NCBI Taxonomy" id="1328759"/>
    <lineage>
        <taxon>Eukaryota</taxon>
        <taxon>Fungi</taxon>
        <taxon>Dikarya</taxon>
        <taxon>Basidiomycota</taxon>
        <taxon>Agaricomycotina</taxon>
        <taxon>Agaricomycetes</taxon>
        <taxon>Polyporales</taxon>
        <taxon>Polyporaceae</taxon>
        <taxon>Lentinus</taxon>
    </lineage>
</organism>
<dbReference type="GO" id="GO:0003729">
    <property type="term" value="F:mRNA binding"/>
    <property type="evidence" value="ECO:0007669"/>
    <property type="project" value="TreeGrafter"/>
</dbReference>
<name>A0A5C2SCC4_9APHY</name>
<reference evidence="4" key="1">
    <citation type="journal article" date="2018" name="Genome Biol. Evol.">
        <title>Genomics and development of Lentinus tigrinus, a white-rot wood-decaying mushroom with dimorphic fruiting bodies.</title>
        <authorList>
            <person name="Wu B."/>
            <person name="Xu Z."/>
            <person name="Knudson A."/>
            <person name="Carlson A."/>
            <person name="Chen N."/>
            <person name="Kovaka S."/>
            <person name="LaButti K."/>
            <person name="Lipzen A."/>
            <person name="Pennachio C."/>
            <person name="Riley R."/>
            <person name="Schakwitz W."/>
            <person name="Umezawa K."/>
            <person name="Ohm R.A."/>
            <person name="Grigoriev I.V."/>
            <person name="Nagy L.G."/>
            <person name="Gibbons J."/>
            <person name="Hibbett D."/>
        </authorList>
    </citation>
    <scope>NUCLEOTIDE SEQUENCE [LARGE SCALE GENOMIC DNA]</scope>
    <source>
        <strain evidence="4">ALCF2SS1-6</strain>
    </source>
</reference>
<dbReference type="Gene3D" id="3.30.70.330">
    <property type="match status" value="3"/>
</dbReference>
<dbReference type="Proteomes" id="UP000313359">
    <property type="component" value="Unassembled WGS sequence"/>
</dbReference>
<dbReference type="PROSITE" id="PS50102">
    <property type="entry name" value="RRM"/>
    <property type="match status" value="3"/>
</dbReference>